<feature type="region of interest" description="Disordered" evidence="4">
    <location>
        <begin position="162"/>
        <end position="184"/>
    </location>
</feature>
<proteinExistence type="predicted"/>
<organism evidence="5 6">
    <name type="scientific">Apatococcus fuscideae</name>
    <dbReference type="NCBI Taxonomy" id="2026836"/>
    <lineage>
        <taxon>Eukaryota</taxon>
        <taxon>Viridiplantae</taxon>
        <taxon>Chlorophyta</taxon>
        <taxon>core chlorophytes</taxon>
        <taxon>Trebouxiophyceae</taxon>
        <taxon>Chlorellales</taxon>
        <taxon>Chlorellaceae</taxon>
        <taxon>Apatococcus</taxon>
    </lineage>
</organism>
<feature type="region of interest" description="Disordered" evidence="4">
    <location>
        <begin position="1518"/>
        <end position="1541"/>
    </location>
</feature>
<dbReference type="InterPro" id="IPR011990">
    <property type="entry name" value="TPR-like_helical_dom_sf"/>
</dbReference>
<dbReference type="Pfam" id="PF14559">
    <property type="entry name" value="TPR_19"/>
    <property type="match status" value="1"/>
</dbReference>
<accession>A0AAW1T9B8</accession>
<keyword evidence="2 3" id="KW-0802">TPR repeat</keyword>
<evidence type="ECO:0000256" key="3">
    <source>
        <dbReference type="PROSITE-ProRule" id="PRU00339"/>
    </source>
</evidence>
<gene>
    <name evidence="5" type="ORF">WJX84_010567</name>
</gene>
<evidence type="ECO:0000313" key="6">
    <source>
        <dbReference type="Proteomes" id="UP001485043"/>
    </source>
</evidence>
<feature type="repeat" description="TPR" evidence="3">
    <location>
        <begin position="706"/>
        <end position="739"/>
    </location>
</feature>
<evidence type="ECO:0008006" key="7">
    <source>
        <dbReference type="Google" id="ProtNLM"/>
    </source>
</evidence>
<dbReference type="SUPFAM" id="SSF48452">
    <property type="entry name" value="TPR-like"/>
    <property type="match status" value="2"/>
</dbReference>
<evidence type="ECO:0000256" key="2">
    <source>
        <dbReference type="ARBA" id="ARBA00022803"/>
    </source>
</evidence>
<keyword evidence="6" id="KW-1185">Reference proteome</keyword>
<name>A0AAW1T9B8_9CHLO</name>
<dbReference type="SMART" id="SM00028">
    <property type="entry name" value="TPR"/>
    <property type="match status" value="11"/>
</dbReference>
<dbReference type="EMBL" id="JALJOV010000252">
    <property type="protein sequence ID" value="KAK9865404.1"/>
    <property type="molecule type" value="Genomic_DNA"/>
</dbReference>
<evidence type="ECO:0000256" key="4">
    <source>
        <dbReference type="SAM" id="MobiDB-lite"/>
    </source>
</evidence>
<feature type="repeat" description="TPR" evidence="3">
    <location>
        <begin position="969"/>
        <end position="1002"/>
    </location>
</feature>
<protein>
    <recommendedName>
        <fullName evidence="7">Tetratricopeptide repeat protein 37</fullName>
    </recommendedName>
</protein>
<reference evidence="5 6" key="1">
    <citation type="journal article" date="2024" name="Nat. Commun.">
        <title>Phylogenomics reveals the evolutionary origins of lichenization in chlorophyte algae.</title>
        <authorList>
            <person name="Puginier C."/>
            <person name="Libourel C."/>
            <person name="Otte J."/>
            <person name="Skaloud P."/>
            <person name="Haon M."/>
            <person name="Grisel S."/>
            <person name="Petersen M."/>
            <person name="Berrin J.G."/>
            <person name="Delaux P.M."/>
            <person name="Dal Grande F."/>
            <person name="Keller J."/>
        </authorList>
    </citation>
    <scope>NUCLEOTIDE SEQUENCE [LARGE SCALE GENOMIC DNA]</scope>
    <source>
        <strain evidence="5 6">SAG 2523</strain>
    </source>
</reference>
<dbReference type="Pfam" id="PF13181">
    <property type="entry name" value="TPR_8"/>
    <property type="match status" value="1"/>
</dbReference>
<dbReference type="Proteomes" id="UP001485043">
    <property type="component" value="Unassembled WGS sequence"/>
</dbReference>
<comment type="caution">
    <text evidence="5">The sequence shown here is derived from an EMBL/GenBank/DDBJ whole genome shotgun (WGS) entry which is preliminary data.</text>
</comment>
<dbReference type="PANTHER" id="PTHR15704:SF7">
    <property type="entry name" value="SUPERKILLER COMPLEX PROTEIN 3"/>
    <property type="match status" value="1"/>
</dbReference>
<dbReference type="PROSITE" id="PS50005">
    <property type="entry name" value="TPR"/>
    <property type="match status" value="2"/>
</dbReference>
<dbReference type="Gene3D" id="1.25.40.10">
    <property type="entry name" value="Tetratricopeptide repeat domain"/>
    <property type="match status" value="4"/>
</dbReference>
<keyword evidence="1" id="KW-0677">Repeat</keyword>
<dbReference type="InterPro" id="IPR039226">
    <property type="entry name" value="Ski3/TTC37"/>
</dbReference>
<dbReference type="InterPro" id="IPR019734">
    <property type="entry name" value="TPR_rpt"/>
</dbReference>
<sequence length="1541" mass="162324">MASVKIILKKARECLAASEYREALQFCKSALKQDKGSSEAFLLIGKAAYLLKEHQQADLAYSKVLDDAAYAHLAWRGLREVHGTTGDTAKLITALQELLAAGKDAPERLADYQRELAGCLAQQGRLAEACAQLQALLAACPEPQLELSLLCQLADLQAQSPAGATSNGLGMGRSASQKLQRRSSQQDAAAEKDRCAVLERLCAATPASPVYASYHEQLLRLYMADAARPSGTARVQALARAEASAAGSCRGSCCSSYVLSVALLLLEISLQESASPAIQKGLLERLQRHSRQLIHGHPWLPDAEVSWGMALVQSIHQRALSGSSMPSQAFMKALVRVMQNGLGSAHAAGWLSLVTMRQGLGGAPAAPLPNPAAALAAADAARARLAEQPSLAGGPRDKGQAATALGLVRAWALLAHGETQSAMQEFQGLVATCSGGNTSGIWALVGYPVLDVRQEAMRGLAHAAEASGDTCEALCTYERLLGAAHLGRTTAAHWMHGDYAWLQFQQGNLQMAQHQLEQALRLSQDPSLGLSRSLLLVGSRASRLAHQDPTFQTPAATPAEVAQYRCRLGRTCWALRGDLRTNKQHAHAHWLAAAAVESAPCRAAAFAWLGKYYNEIGQDGGKARRCFQRALAIDPAEDVAGNGLCALLVAGGSQDTALKLCQEIASRAPKALWAWQGVGRLLLDQDRPEPALVPLQSALRLDPRAAATWEALGAAYHSLGRLTAALKAYNRSIELDAERMYALVQSGTILRALGSYPESEARFQQALSLDSGHPAAQLGAAETMLSSARRHLALGASGMAAAELGRAAQQASACAAANGQLEAAWKLLGDIGLSFHAISPLPGPSAPPSTATEAPAQAVLKGWKERIAAVQDAGRSYRKALHLNPARGSAWGDAAAAAYHESQLRRAHPTLRPETMTNLRRQAASLLRGGLRLQPASPSLWAALGNSEASPAAQEQCLHRALQLDPRNAGAWTALGRLYSERGHGAQADACLMQARSHDPDSPTPWEAMGAMAGASPRGANDKLAYHEHATKMGAGAEAHLGMAEGALRAGPSQRALGRLHAAARRACDLEPLHPGPANALGLALEARGNPSGAAAAFAHAAALADSLNSASMGVGQFQEAGGLFQQLEAEGTLEGSCSLWLARSCVLHGCGDAAGCEKALSIAEAYCNTPEETMQDGLERSRILSVFNLPLANGSSTPGTSPPTATSEAAASVQQLRLAILAGAITCNDEPTVHQAQRSLREGCADADLLPDMAAWTWAQSHRLMAACQSLNNKPLQAVRQAAQAAVRDALAARTVAVLAQPPSACQAAAQLERQALLRWVHAEPSNPTAAHLLALVSLHCAQGTRQARHYRSALAACCRALALLPCGPEDKTDQGTDHTSRVCLLLAASECRLQARQASRHHEAATLAQQGLKAAQQLASREASTSSLVCLAWAQRARCLMAEGKAVDALAAFDEADEAVQAASKMPNGCRQSKLSAPEAIISAACHLAALRSHQPGTNPADNGIRLEGISKTTEGNDVDWVTPLDSKAESQADYSTWP</sequence>
<dbReference type="GO" id="GO:0055087">
    <property type="term" value="C:Ski complex"/>
    <property type="evidence" value="ECO:0007669"/>
    <property type="project" value="InterPro"/>
</dbReference>
<dbReference type="PANTHER" id="PTHR15704">
    <property type="entry name" value="SUPERKILLER 3 PROTEIN-RELATED"/>
    <property type="match status" value="1"/>
</dbReference>
<evidence type="ECO:0000313" key="5">
    <source>
        <dbReference type="EMBL" id="KAK9865404.1"/>
    </source>
</evidence>
<dbReference type="GO" id="GO:0006401">
    <property type="term" value="P:RNA catabolic process"/>
    <property type="evidence" value="ECO:0007669"/>
    <property type="project" value="InterPro"/>
</dbReference>
<evidence type="ECO:0000256" key="1">
    <source>
        <dbReference type="ARBA" id="ARBA00022737"/>
    </source>
</evidence>